<evidence type="ECO:0000256" key="8">
    <source>
        <dbReference type="ARBA" id="ARBA00023056"/>
    </source>
</evidence>
<accession>A0A177KSH0</accession>
<organism evidence="13 14">
    <name type="scientific">Domibacillus aminovorans</name>
    <dbReference type="NCBI Taxonomy" id="29332"/>
    <lineage>
        <taxon>Bacteria</taxon>
        <taxon>Bacillati</taxon>
        <taxon>Bacillota</taxon>
        <taxon>Bacilli</taxon>
        <taxon>Bacillales</taxon>
        <taxon>Bacillaceae</taxon>
        <taxon>Domibacillus</taxon>
    </lineage>
</organism>
<comment type="subunit">
    <text evidence="10">Monomer.</text>
</comment>
<dbReference type="NCBIfam" id="TIGR01515">
    <property type="entry name" value="branching_enzym"/>
    <property type="match status" value="1"/>
</dbReference>
<gene>
    <name evidence="10" type="primary">glgB</name>
    <name evidence="13" type="ORF">AWH48_06385</name>
</gene>
<dbReference type="AlphaFoldDB" id="A0A177KSH0"/>
<sequence length="625" mass="73127">MSSNSFYPSDFDLHLFHEGNLFKAYNLFGAHVRNGKTVFVLWAPNAKKVRVIGDFNEWNGHTAEMKRTTNEGVWFLELPENLEGSLYKYEIVSESGRVIHKTDPFAFMTELRPRTAGIVHTLDGYIWHDEKWRSHHRPSHIYEEPLAIYEMHLGTWKKKGKGEDDLYTYRELADMLIPHVKEQGFTHIEVMPVTEHPFDRSWGYQSTGYFAATRRYGTPEDFMYFVDECHRYGLGVIMDWVPGHFCKDSHGLHNFDGGFSYEYENNWDRENYVWGTANFDLSKTEVHSFLISNALFWMDYYHIDGFRVDAVSNIFYWPNRDGLEPNPHGVSFLQKLNKAVFAFKPEALMIAEDSSDWPQVTAPVHQGGIGFNYKWNMGWMNDVLDYMETHWNERSDKHHLMTFSLMYAYSENYILPFSHDEVVHGKKSLLDKMPGNYWQKFAQLRLLHMFMMAHPGKKLLFMGTEIAPFSEWKDLEEVDWHLMDYDMHRSFNDYFKQLMHVYKTVPSLYELDHSPDGFQWIDVHNQDQSVFSFVRKDKEGNAVVAVCNFGDYGYSDYKIGVPEIGTYEELLNSDEAAFGGSNQVNNKKIEAVAEVMHGQPAYVDINLPPFGAVYLRRIEEDKGRN</sequence>
<dbReference type="HAMAP" id="MF_00685">
    <property type="entry name" value="GlgB"/>
    <property type="match status" value="1"/>
</dbReference>
<name>A0A177KSH0_9BACI</name>
<dbReference type="Gene3D" id="2.60.40.1180">
    <property type="entry name" value="Golgi alpha-mannosidase II"/>
    <property type="match status" value="1"/>
</dbReference>
<dbReference type="InterPro" id="IPR014756">
    <property type="entry name" value="Ig_E-set"/>
</dbReference>
<dbReference type="NCBIfam" id="NF003811">
    <property type="entry name" value="PRK05402.1"/>
    <property type="match status" value="1"/>
</dbReference>
<dbReference type="FunFam" id="2.60.40.1180:FF:000002">
    <property type="entry name" value="1,4-alpha-glucan branching enzyme GlgB"/>
    <property type="match status" value="1"/>
</dbReference>
<evidence type="ECO:0000259" key="12">
    <source>
        <dbReference type="SMART" id="SM00642"/>
    </source>
</evidence>
<evidence type="ECO:0000256" key="1">
    <source>
        <dbReference type="ARBA" id="ARBA00000826"/>
    </source>
</evidence>
<evidence type="ECO:0000256" key="2">
    <source>
        <dbReference type="ARBA" id="ARBA00002953"/>
    </source>
</evidence>
<dbReference type="GO" id="GO:0004553">
    <property type="term" value="F:hydrolase activity, hydrolyzing O-glycosyl compounds"/>
    <property type="evidence" value="ECO:0007669"/>
    <property type="project" value="InterPro"/>
</dbReference>
<feature type="domain" description="Glycosyl hydrolase family 13 catalytic" evidence="12">
    <location>
        <begin position="150"/>
        <end position="496"/>
    </location>
</feature>
<evidence type="ECO:0000256" key="5">
    <source>
        <dbReference type="ARBA" id="ARBA00022600"/>
    </source>
</evidence>
<evidence type="ECO:0000256" key="7">
    <source>
        <dbReference type="ARBA" id="ARBA00022679"/>
    </source>
</evidence>
<dbReference type="EMBL" id="LQWZ01000023">
    <property type="protein sequence ID" value="OAH56293.1"/>
    <property type="molecule type" value="Genomic_DNA"/>
</dbReference>
<evidence type="ECO:0000256" key="3">
    <source>
        <dbReference type="ARBA" id="ARBA00004964"/>
    </source>
</evidence>
<dbReference type="RefSeq" id="WP_063975005.1">
    <property type="nucleotide sequence ID" value="NZ_LQWZ01000023.1"/>
</dbReference>
<dbReference type="EC" id="2.4.1.18" evidence="10"/>
<dbReference type="InterPro" id="IPR006047">
    <property type="entry name" value="GH13_cat_dom"/>
</dbReference>
<dbReference type="Gene3D" id="3.20.20.80">
    <property type="entry name" value="Glycosidases"/>
    <property type="match status" value="1"/>
</dbReference>
<reference evidence="13 14" key="1">
    <citation type="submission" date="2016-01" db="EMBL/GenBank/DDBJ databases">
        <title>Investigation of taxonomic status of Bacillus aminovorans.</title>
        <authorList>
            <person name="Verma A."/>
            <person name="Pal Y."/>
            <person name="Krishnamurthi S."/>
        </authorList>
    </citation>
    <scope>NUCLEOTIDE SEQUENCE [LARGE SCALE GENOMIC DNA]</scope>
    <source>
        <strain evidence="13 14">DSM 4337</strain>
    </source>
</reference>
<evidence type="ECO:0000313" key="14">
    <source>
        <dbReference type="Proteomes" id="UP000077271"/>
    </source>
</evidence>
<keyword evidence="6 10" id="KW-0328">Glycosyltransferase</keyword>
<dbReference type="Pfam" id="PF02922">
    <property type="entry name" value="CBM_48"/>
    <property type="match status" value="1"/>
</dbReference>
<dbReference type="CDD" id="cd11322">
    <property type="entry name" value="AmyAc_Glg_BE"/>
    <property type="match status" value="1"/>
</dbReference>
<evidence type="ECO:0000256" key="4">
    <source>
        <dbReference type="ARBA" id="ARBA00009000"/>
    </source>
</evidence>
<evidence type="ECO:0000256" key="11">
    <source>
        <dbReference type="PIRSR" id="PIRSR000463-1"/>
    </source>
</evidence>
<comment type="function">
    <text evidence="2 10">Catalyzes the formation of the alpha-1,6-glucosidic linkages in glycogen by scission of a 1,4-alpha-linked oligosaccharide from growing alpha-1,4-glucan chains and the subsequent attachment of the oligosaccharide to the alpha-1,6 position.</text>
</comment>
<dbReference type="NCBIfam" id="NF008967">
    <property type="entry name" value="PRK12313.1"/>
    <property type="match status" value="1"/>
</dbReference>
<keyword evidence="7 10" id="KW-0808">Transferase</keyword>
<dbReference type="SUPFAM" id="SSF51011">
    <property type="entry name" value="Glycosyl hydrolase domain"/>
    <property type="match status" value="1"/>
</dbReference>
<dbReference type="InterPro" id="IPR006048">
    <property type="entry name" value="A-amylase/branching_C"/>
</dbReference>
<dbReference type="OrthoDB" id="9800174at2"/>
<dbReference type="InterPro" id="IPR013783">
    <property type="entry name" value="Ig-like_fold"/>
</dbReference>
<keyword evidence="9 10" id="KW-0119">Carbohydrate metabolism</keyword>
<dbReference type="GO" id="GO:0005978">
    <property type="term" value="P:glycogen biosynthetic process"/>
    <property type="evidence" value="ECO:0007669"/>
    <property type="project" value="UniProtKB-UniRule"/>
</dbReference>
<evidence type="ECO:0000313" key="13">
    <source>
        <dbReference type="EMBL" id="OAH56293.1"/>
    </source>
</evidence>
<dbReference type="CDD" id="cd02855">
    <property type="entry name" value="E_set_GBE_prok_N"/>
    <property type="match status" value="1"/>
</dbReference>
<dbReference type="InterPro" id="IPR004193">
    <property type="entry name" value="Glyco_hydro_13_N"/>
</dbReference>
<dbReference type="GO" id="GO:0005829">
    <property type="term" value="C:cytosol"/>
    <property type="evidence" value="ECO:0007669"/>
    <property type="project" value="TreeGrafter"/>
</dbReference>
<evidence type="ECO:0000256" key="10">
    <source>
        <dbReference type="HAMAP-Rule" id="MF_00685"/>
    </source>
</evidence>
<dbReference type="SUPFAM" id="SSF81296">
    <property type="entry name" value="E set domains"/>
    <property type="match status" value="1"/>
</dbReference>
<evidence type="ECO:0000256" key="6">
    <source>
        <dbReference type="ARBA" id="ARBA00022676"/>
    </source>
</evidence>
<feature type="active site" description="Nucleophile" evidence="10 11">
    <location>
        <position position="309"/>
    </location>
</feature>
<dbReference type="Pfam" id="PF02806">
    <property type="entry name" value="Alpha-amylase_C"/>
    <property type="match status" value="1"/>
</dbReference>
<comment type="similarity">
    <text evidence="4 10">Belongs to the glycosyl hydrolase 13 family. GlgB subfamily.</text>
</comment>
<comment type="pathway">
    <text evidence="3 10">Glycan biosynthesis; glycogen biosynthesis.</text>
</comment>
<dbReference type="InterPro" id="IPR017853">
    <property type="entry name" value="GH"/>
</dbReference>
<dbReference type="InterPro" id="IPR037439">
    <property type="entry name" value="Branching_enzy"/>
</dbReference>
<keyword evidence="5 10" id="KW-0321">Glycogen metabolism</keyword>
<dbReference type="SUPFAM" id="SSF51445">
    <property type="entry name" value="(Trans)glycosidases"/>
    <property type="match status" value="1"/>
</dbReference>
<dbReference type="InterPro" id="IPR013780">
    <property type="entry name" value="Glyco_hydro_b"/>
</dbReference>
<protein>
    <recommendedName>
        <fullName evidence="10">1,4-alpha-glucan branching enzyme GlgB</fullName>
        <ecNumber evidence="10">2.4.1.18</ecNumber>
    </recommendedName>
    <alternativeName>
        <fullName evidence="10">1,4-alpha-D-glucan:1,4-alpha-D-glucan 6-glucosyl-transferase</fullName>
    </alternativeName>
    <alternativeName>
        <fullName evidence="10">Alpha-(1-&gt;4)-glucan branching enzyme</fullName>
    </alternativeName>
    <alternativeName>
        <fullName evidence="10">Glycogen branching enzyme</fullName>
        <shortName evidence="10">BE</shortName>
    </alternativeName>
</protein>
<dbReference type="PANTHER" id="PTHR43651:SF3">
    <property type="entry name" value="1,4-ALPHA-GLUCAN-BRANCHING ENZYME"/>
    <property type="match status" value="1"/>
</dbReference>
<proteinExistence type="inferred from homology"/>
<dbReference type="InterPro" id="IPR006407">
    <property type="entry name" value="GlgB"/>
</dbReference>
<dbReference type="GO" id="GO:0003844">
    <property type="term" value="F:1,4-alpha-glucan branching enzyme activity"/>
    <property type="evidence" value="ECO:0007669"/>
    <property type="project" value="UniProtKB-UniRule"/>
</dbReference>
<comment type="catalytic activity">
    <reaction evidence="1 10">
        <text>Transfers a segment of a (1-&gt;4)-alpha-D-glucan chain to a primary hydroxy group in a similar glucan chain.</text>
        <dbReference type="EC" id="2.4.1.18"/>
    </reaction>
</comment>
<dbReference type="SMART" id="SM00642">
    <property type="entry name" value="Aamy"/>
    <property type="match status" value="1"/>
</dbReference>
<dbReference type="Pfam" id="PF00128">
    <property type="entry name" value="Alpha-amylase"/>
    <property type="match status" value="2"/>
</dbReference>
<keyword evidence="8 10" id="KW-0320">Glycogen biosynthesis</keyword>
<dbReference type="PIRSF" id="PIRSF000463">
    <property type="entry name" value="GlgB"/>
    <property type="match status" value="1"/>
</dbReference>
<dbReference type="InterPro" id="IPR044143">
    <property type="entry name" value="GlgB_N_E_set_prok"/>
</dbReference>
<dbReference type="Gene3D" id="2.60.40.10">
    <property type="entry name" value="Immunoglobulins"/>
    <property type="match status" value="1"/>
</dbReference>
<dbReference type="UniPathway" id="UPA00164"/>
<dbReference type="Proteomes" id="UP000077271">
    <property type="component" value="Unassembled WGS sequence"/>
</dbReference>
<evidence type="ECO:0000256" key="9">
    <source>
        <dbReference type="ARBA" id="ARBA00023277"/>
    </source>
</evidence>
<dbReference type="PANTHER" id="PTHR43651">
    <property type="entry name" value="1,4-ALPHA-GLUCAN-BRANCHING ENZYME"/>
    <property type="match status" value="1"/>
</dbReference>
<dbReference type="GO" id="GO:0043169">
    <property type="term" value="F:cation binding"/>
    <property type="evidence" value="ECO:0007669"/>
    <property type="project" value="InterPro"/>
</dbReference>
<comment type="caution">
    <text evidence="13">The sequence shown here is derived from an EMBL/GenBank/DDBJ whole genome shotgun (WGS) entry which is preliminary data.</text>
</comment>
<feature type="active site" description="Proton donor" evidence="10 11">
    <location>
        <position position="352"/>
    </location>
</feature>